<evidence type="ECO:0008006" key="3">
    <source>
        <dbReference type="Google" id="ProtNLM"/>
    </source>
</evidence>
<sequence length="391" mass="45257">MNTLELNKDVIIDLTERRADHCLSIYLPTHEYGLEVNESMDRLQLKNHIQDIRLKLQEEGLQRSAINELLKPVEALLDDWIFWRYQSKGLAIFRSHDFFTYFHSPTPFRHVYEISSGFCINPLLPFTQPLRHYYLLLISKKGVTLHKADQYSMIHMGMNLEFPSGLDAVTDYYDFEEELQGRTRARGSSRHAAAVYRSDDTDNKEKDHLLADFFRLINDAVVQLLAMENAPLVLAGVNYYHPIYRQVNTYPRLCQDGLIGNFEHTHPTNLHPLANELLTGYFSEIQDRRLTEFANARGSDRVSKDVRSLLDAAVMGRIEVLFMHRHAQAWGRFDEHTLETTLHDRRQPGDEPLFDKVALLTLQHGGEVHILDDADSLGYGESIRLAGLYRF</sequence>
<comment type="caution">
    <text evidence="1">The sequence shown here is derived from an EMBL/GenBank/DDBJ whole genome shotgun (WGS) entry which is preliminary data.</text>
</comment>
<protein>
    <recommendedName>
        <fullName evidence="3">eRF1 domain-containing protein</fullName>
    </recommendedName>
</protein>
<dbReference type="Pfam" id="PF18845">
    <property type="entry name" value="baeRF_family3"/>
    <property type="match status" value="1"/>
</dbReference>
<gene>
    <name evidence="1" type="ORF">DYU11_24330</name>
</gene>
<dbReference type="OrthoDB" id="4393931at2"/>
<dbReference type="AlphaFoldDB" id="A0A418M2S3"/>
<name>A0A418M2S3_9BACT</name>
<dbReference type="RefSeq" id="WP_119670326.1">
    <property type="nucleotide sequence ID" value="NZ_QXED01000007.1"/>
</dbReference>
<dbReference type="Proteomes" id="UP000283523">
    <property type="component" value="Unassembled WGS sequence"/>
</dbReference>
<accession>A0A418M2S3</accession>
<reference evidence="1 2" key="1">
    <citation type="submission" date="2018-08" db="EMBL/GenBank/DDBJ databases">
        <title>Fibrisoma montanum sp. nov., isolated from Danxia mountain soil.</title>
        <authorList>
            <person name="Huang Y."/>
        </authorList>
    </citation>
    <scope>NUCLEOTIDE SEQUENCE [LARGE SCALE GENOMIC DNA]</scope>
    <source>
        <strain evidence="1 2">HYT19</strain>
    </source>
</reference>
<evidence type="ECO:0000313" key="2">
    <source>
        <dbReference type="Proteomes" id="UP000283523"/>
    </source>
</evidence>
<proteinExistence type="predicted"/>
<keyword evidence="2" id="KW-1185">Reference proteome</keyword>
<evidence type="ECO:0000313" key="1">
    <source>
        <dbReference type="EMBL" id="RIV20041.1"/>
    </source>
</evidence>
<dbReference type="EMBL" id="QXED01000007">
    <property type="protein sequence ID" value="RIV20041.1"/>
    <property type="molecule type" value="Genomic_DNA"/>
</dbReference>
<organism evidence="1 2">
    <name type="scientific">Fibrisoma montanum</name>
    <dbReference type="NCBI Taxonomy" id="2305895"/>
    <lineage>
        <taxon>Bacteria</taxon>
        <taxon>Pseudomonadati</taxon>
        <taxon>Bacteroidota</taxon>
        <taxon>Cytophagia</taxon>
        <taxon>Cytophagales</taxon>
        <taxon>Spirosomataceae</taxon>
        <taxon>Fibrisoma</taxon>
    </lineage>
</organism>
<dbReference type="InterPro" id="IPR041289">
    <property type="entry name" value="Bact_RF_family3"/>
</dbReference>